<organism evidence="2 3">
    <name type="scientific">Pleuronectes platessa</name>
    <name type="common">European plaice</name>
    <dbReference type="NCBI Taxonomy" id="8262"/>
    <lineage>
        <taxon>Eukaryota</taxon>
        <taxon>Metazoa</taxon>
        <taxon>Chordata</taxon>
        <taxon>Craniata</taxon>
        <taxon>Vertebrata</taxon>
        <taxon>Euteleostomi</taxon>
        <taxon>Actinopterygii</taxon>
        <taxon>Neopterygii</taxon>
        <taxon>Teleostei</taxon>
        <taxon>Neoteleostei</taxon>
        <taxon>Acanthomorphata</taxon>
        <taxon>Carangaria</taxon>
        <taxon>Pleuronectiformes</taxon>
        <taxon>Pleuronectoidei</taxon>
        <taxon>Pleuronectidae</taxon>
        <taxon>Pleuronectes</taxon>
    </lineage>
</organism>
<evidence type="ECO:0000313" key="3">
    <source>
        <dbReference type="Proteomes" id="UP001153269"/>
    </source>
</evidence>
<gene>
    <name evidence="2" type="ORF">PLEPLA_LOCUS3198</name>
</gene>
<proteinExistence type="predicted"/>
<feature type="compositionally biased region" description="Basic and acidic residues" evidence="1">
    <location>
        <begin position="93"/>
        <end position="103"/>
    </location>
</feature>
<name>A0A9N7TMD2_PLEPL</name>
<dbReference type="Proteomes" id="UP001153269">
    <property type="component" value="Unassembled WGS sequence"/>
</dbReference>
<evidence type="ECO:0000256" key="1">
    <source>
        <dbReference type="SAM" id="MobiDB-lite"/>
    </source>
</evidence>
<keyword evidence="3" id="KW-1185">Reference proteome</keyword>
<accession>A0A9N7TMD2</accession>
<dbReference type="AlphaFoldDB" id="A0A9N7TMD2"/>
<feature type="compositionally biased region" description="Basic and acidic residues" evidence="1">
    <location>
        <begin position="64"/>
        <end position="78"/>
    </location>
</feature>
<evidence type="ECO:0000313" key="2">
    <source>
        <dbReference type="EMBL" id="CAB1415482.1"/>
    </source>
</evidence>
<dbReference type="EMBL" id="CADEAL010000158">
    <property type="protein sequence ID" value="CAB1415482.1"/>
    <property type="molecule type" value="Genomic_DNA"/>
</dbReference>
<feature type="region of interest" description="Disordered" evidence="1">
    <location>
        <begin position="54"/>
        <end position="112"/>
    </location>
</feature>
<protein>
    <submittedName>
        <fullName evidence="2">Uncharacterized protein</fullName>
    </submittedName>
</protein>
<sequence>MVLRSTTALMERLCFILSLGKWKHFEASDTPLTSSSSIRDELWVSSVSPWRLMRPDNTAPVGRRGADTDCDNEREREHRAGRKQMLRSGSRGRGREAEDDVGKQRMRSGSRG</sequence>
<comment type="caution">
    <text evidence="2">The sequence shown here is derived from an EMBL/GenBank/DDBJ whole genome shotgun (WGS) entry which is preliminary data.</text>
</comment>
<reference evidence="2" key="1">
    <citation type="submission" date="2020-03" db="EMBL/GenBank/DDBJ databases">
        <authorList>
            <person name="Weist P."/>
        </authorList>
    </citation>
    <scope>NUCLEOTIDE SEQUENCE</scope>
</reference>